<dbReference type="GO" id="GO:0005975">
    <property type="term" value="P:carbohydrate metabolic process"/>
    <property type="evidence" value="ECO:0007669"/>
    <property type="project" value="InterPro"/>
</dbReference>
<dbReference type="InterPro" id="IPR005196">
    <property type="entry name" value="Glyco_hydro_65_N"/>
</dbReference>
<dbReference type="Pfam" id="PF03636">
    <property type="entry name" value="Glyco_hydro_65N"/>
    <property type="match status" value="1"/>
</dbReference>
<protein>
    <recommendedName>
        <fullName evidence="1">Glycoside hydrolase family 65 N-terminal domain-containing protein</fullName>
    </recommendedName>
</protein>
<dbReference type="SUPFAM" id="SSF74650">
    <property type="entry name" value="Galactose mutarotase-like"/>
    <property type="match status" value="1"/>
</dbReference>
<name>A0A382KZ84_9ZZZZ</name>
<evidence type="ECO:0000259" key="1">
    <source>
        <dbReference type="Pfam" id="PF03636"/>
    </source>
</evidence>
<organism evidence="2">
    <name type="scientific">marine metagenome</name>
    <dbReference type="NCBI Taxonomy" id="408172"/>
    <lineage>
        <taxon>unclassified sequences</taxon>
        <taxon>metagenomes</taxon>
        <taxon>ecological metagenomes</taxon>
    </lineage>
</organism>
<dbReference type="GO" id="GO:0030246">
    <property type="term" value="F:carbohydrate binding"/>
    <property type="evidence" value="ECO:0007669"/>
    <property type="project" value="InterPro"/>
</dbReference>
<dbReference type="EMBL" id="UINC01083868">
    <property type="protein sequence ID" value="SVC29988.1"/>
    <property type="molecule type" value="Genomic_DNA"/>
</dbReference>
<accession>A0A382KZ84</accession>
<sequence length="73" mass="8374">MRNSRRKSAPEDVYPFEEWRLVEKRFDLSYLAATESLFATGNGYLGMRGTCDEGQPTVHSGTYVNGFHETWPI</sequence>
<gene>
    <name evidence="2" type="ORF">METZ01_LOCUS282842</name>
</gene>
<feature type="domain" description="Glycoside hydrolase family 65 N-terminal" evidence="1">
    <location>
        <begin position="23"/>
        <end position="71"/>
    </location>
</feature>
<dbReference type="GO" id="GO:0003824">
    <property type="term" value="F:catalytic activity"/>
    <property type="evidence" value="ECO:0007669"/>
    <property type="project" value="InterPro"/>
</dbReference>
<dbReference type="InterPro" id="IPR037018">
    <property type="entry name" value="GH65_N"/>
</dbReference>
<feature type="non-terminal residue" evidence="2">
    <location>
        <position position="73"/>
    </location>
</feature>
<dbReference type="InterPro" id="IPR011013">
    <property type="entry name" value="Gal_mutarotase_sf_dom"/>
</dbReference>
<evidence type="ECO:0000313" key="2">
    <source>
        <dbReference type="EMBL" id="SVC29988.1"/>
    </source>
</evidence>
<dbReference type="Gene3D" id="2.70.98.40">
    <property type="entry name" value="Glycoside hydrolase, family 65, N-terminal domain"/>
    <property type="match status" value="1"/>
</dbReference>
<proteinExistence type="predicted"/>
<reference evidence="2" key="1">
    <citation type="submission" date="2018-05" db="EMBL/GenBank/DDBJ databases">
        <authorList>
            <person name="Lanie J.A."/>
            <person name="Ng W.-L."/>
            <person name="Kazmierczak K.M."/>
            <person name="Andrzejewski T.M."/>
            <person name="Davidsen T.M."/>
            <person name="Wayne K.J."/>
            <person name="Tettelin H."/>
            <person name="Glass J.I."/>
            <person name="Rusch D."/>
            <person name="Podicherti R."/>
            <person name="Tsui H.-C.T."/>
            <person name="Winkler M.E."/>
        </authorList>
    </citation>
    <scope>NUCLEOTIDE SEQUENCE</scope>
</reference>
<dbReference type="AlphaFoldDB" id="A0A382KZ84"/>